<dbReference type="PANTHER" id="PTHR12801">
    <property type="entry name" value="RNA EXONUCLEASE REXO1 / RECO3 FAMILY MEMBER-RELATED"/>
    <property type="match status" value="1"/>
</dbReference>
<dbReference type="EMBL" id="QLNT01000011">
    <property type="protein sequence ID" value="KAF3070039.1"/>
    <property type="molecule type" value="Genomic_DNA"/>
</dbReference>
<dbReference type="GO" id="GO:0003676">
    <property type="term" value="F:nucleic acid binding"/>
    <property type="evidence" value="ECO:0007669"/>
    <property type="project" value="InterPro"/>
</dbReference>
<dbReference type="PANTHER" id="PTHR12801:SF114">
    <property type="entry name" value="EXONUCLEASE, PUTATIVE (AFU_ORTHOLOGUE AFUA_7G00870)-RELATED"/>
    <property type="match status" value="1"/>
</dbReference>
<dbReference type="InterPro" id="IPR036397">
    <property type="entry name" value="RNaseH_sf"/>
</dbReference>
<evidence type="ECO:0000256" key="1">
    <source>
        <dbReference type="ARBA" id="ARBA00022722"/>
    </source>
</evidence>
<keyword evidence="3" id="KW-0269">Exonuclease</keyword>
<feature type="compositionally biased region" description="Basic and acidic residues" evidence="4">
    <location>
        <begin position="359"/>
        <end position="371"/>
    </location>
</feature>
<feature type="domain" description="Exonuclease" evidence="5">
    <location>
        <begin position="77"/>
        <end position="253"/>
    </location>
</feature>
<dbReference type="InterPro" id="IPR012337">
    <property type="entry name" value="RNaseH-like_sf"/>
</dbReference>
<organism evidence="6 7">
    <name type="scientific">Trichoderma lentiforme</name>
    <dbReference type="NCBI Taxonomy" id="1567552"/>
    <lineage>
        <taxon>Eukaryota</taxon>
        <taxon>Fungi</taxon>
        <taxon>Dikarya</taxon>
        <taxon>Ascomycota</taxon>
        <taxon>Pezizomycotina</taxon>
        <taxon>Sordariomycetes</taxon>
        <taxon>Hypocreomycetidae</taxon>
        <taxon>Hypocreales</taxon>
        <taxon>Hypocreaceae</taxon>
        <taxon>Trichoderma</taxon>
    </lineage>
</organism>
<feature type="region of interest" description="Disordered" evidence="4">
    <location>
        <begin position="280"/>
        <end position="393"/>
    </location>
</feature>
<dbReference type="InterPro" id="IPR047021">
    <property type="entry name" value="REXO1/3/4-like"/>
</dbReference>
<evidence type="ECO:0000313" key="7">
    <source>
        <dbReference type="Proteomes" id="UP000801864"/>
    </source>
</evidence>
<keyword evidence="7" id="KW-1185">Reference proteome</keyword>
<dbReference type="Proteomes" id="UP000801864">
    <property type="component" value="Unassembled WGS sequence"/>
</dbReference>
<dbReference type="GO" id="GO:0006364">
    <property type="term" value="P:rRNA processing"/>
    <property type="evidence" value="ECO:0007669"/>
    <property type="project" value="TreeGrafter"/>
</dbReference>
<dbReference type="InterPro" id="IPR013520">
    <property type="entry name" value="Ribonucl_H"/>
</dbReference>
<reference evidence="6 7" key="1">
    <citation type="submission" date="2018-06" db="EMBL/GenBank/DDBJ databases">
        <title>Genome analysis of cellulolytic fungus Trichoderma lentiforme CFAM-422.</title>
        <authorList>
            <person name="Steindorff A.S."/>
            <person name="Formighieri E.F."/>
            <person name="Midorikawa G.E.O."/>
            <person name="Tamietti M.S."/>
            <person name="Ramos E.Z."/>
            <person name="Silva A.S."/>
            <person name="Bon E.P.S."/>
            <person name="Mendes T.D."/>
            <person name="Damaso M.C.T."/>
            <person name="Favaro L.C.L."/>
        </authorList>
    </citation>
    <scope>NUCLEOTIDE SEQUENCE [LARGE SCALE GENOMIC DNA]</scope>
    <source>
        <strain evidence="6 7">CFAM-422</strain>
    </source>
</reference>
<dbReference type="GO" id="GO:0004527">
    <property type="term" value="F:exonuclease activity"/>
    <property type="evidence" value="ECO:0007669"/>
    <property type="project" value="UniProtKB-KW"/>
</dbReference>
<dbReference type="SMART" id="SM00479">
    <property type="entry name" value="EXOIII"/>
    <property type="match status" value="1"/>
</dbReference>
<evidence type="ECO:0000256" key="3">
    <source>
        <dbReference type="ARBA" id="ARBA00022839"/>
    </source>
</evidence>
<dbReference type="GO" id="GO:0005634">
    <property type="term" value="C:nucleus"/>
    <property type="evidence" value="ECO:0007669"/>
    <property type="project" value="TreeGrafter"/>
</dbReference>
<evidence type="ECO:0000313" key="6">
    <source>
        <dbReference type="EMBL" id="KAF3070039.1"/>
    </source>
</evidence>
<evidence type="ECO:0000256" key="4">
    <source>
        <dbReference type="SAM" id="MobiDB-lite"/>
    </source>
</evidence>
<keyword evidence="1" id="KW-0540">Nuclease</keyword>
<dbReference type="AlphaFoldDB" id="A0A9P5CB39"/>
<gene>
    <name evidence="6" type="ORF">CFAM422_006563</name>
</gene>
<feature type="compositionally biased region" description="Basic residues" evidence="4">
    <location>
        <begin position="310"/>
        <end position="320"/>
    </location>
</feature>
<feature type="region of interest" description="Disordered" evidence="4">
    <location>
        <begin position="415"/>
        <end position="444"/>
    </location>
</feature>
<protein>
    <submittedName>
        <fullName evidence="6">Small RNA degrading nuclease 2</fullName>
    </submittedName>
</protein>
<evidence type="ECO:0000256" key="2">
    <source>
        <dbReference type="ARBA" id="ARBA00022801"/>
    </source>
</evidence>
<dbReference type="Gene3D" id="3.30.420.10">
    <property type="entry name" value="Ribonuclease H-like superfamily/Ribonuclease H"/>
    <property type="match status" value="1"/>
</dbReference>
<feature type="compositionally biased region" description="Basic and acidic residues" evidence="4">
    <location>
        <begin position="423"/>
        <end position="444"/>
    </location>
</feature>
<keyword evidence="2" id="KW-0378">Hydrolase</keyword>
<dbReference type="Pfam" id="PF00929">
    <property type="entry name" value="RNase_T"/>
    <property type="match status" value="1"/>
</dbReference>
<dbReference type="GO" id="GO:0000027">
    <property type="term" value="P:ribosomal large subunit assembly"/>
    <property type="evidence" value="ECO:0007669"/>
    <property type="project" value="TreeGrafter"/>
</dbReference>
<accession>A0A9P5CB39</accession>
<evidence type="ECO:0000259" key="5">
    <source>
        <dbReference type="SMART" id="SM00479"/>
    </source>
</evidence>
<name>A0A9P5CB39_9HYPO</name>
<sequence length="444" mass="49041">MEHRGNTYSKLTSEQQFDISKKLPLQCHSLETLGRNGVILDTLATNQLPESIAKRQVFCVTDFKATPIGGPSAGDRKAVAIACEVAEAEDGGNEPISICAIDFITGETLIDSFIAPSRAISNWRTNVHGISAKTIEAALKGNNCLSSWQEARTELFNYVNAHTILVGFTIRKDLEALRVFHRGIVDGQILATEAICRTNRELWKKWTIDAVCIGLLVMFIRRNATPRNQMHDPLEDALAAREIVLHFIQKPAEVAKWGKIERQKLFGDLMAKEETTGKAAKVAAQGLNKSTHRKASSNDNQGVNRDAKGNGKKSQNRAKGVKGPISQSLKELSIEDADQGSTGSEKLKGPKTAVSKTNHTKDLSENQEKSIAKAQQAAKRKAKREAKKAAQKDAKIEAALKVMVREEEQGLLRLGNTKQSAKTHWEVKHKADRRAKWVENQRDD</sequence>
<dbReference type="SUPFAM" id="SSF53098">
    <property type="entry name" value="Ribonuclease H-like"/>
    <property type="match status" value="1"/>
</dbReference>
<comment type="caution">
    <text evidence="6">The sequence shown here is derived from an EMBL/GenBank/DDBJ whole genome shotgun (WGS) entry which is preliminary data.</text>
</comment>
<proteinExistence type="predicted"/>